<dbReference type="GO" id="GO:0004146">
    <property type="term" value="F:dihydrofolate reductase activity"/>
    <property type="evidence" value="ECO:0007669"/>
    <property type="project" value="UniProtKB-EC"/>
</dbReference>
<evidence type="ECO:0000256" key="5">
    <source>
        <dbReference type="ARBA" id="ARBA00022857"/>
    </source>
</evidence>
<dbReference type="PRINTS" id="PR00070">
    <property type="entry name" value="DHFR"/>
</dbReference>
<feature type="region of interest" description="Disordered" evidence="9">
    <location>
        <begin position="1"/>
        <end position="29"/>
    </location>
</feature>
<dbReference type="Gene3D" id="3.40.430.10">
    <property type="entry name" value="Dihydrofolate Reductase, subunit A"/>
    <property type="match status" value="1"/>
</dbReference>
<dbReference type="PANTHER" id="PTHR48069:SF3">
    <property type="entry name" value="DIHYDROFOLATE REDUCTASE"/>
    <property type="match status" value="1"/>
</dbReference>
<dbReference type="PIRSF" id="PIRSF000194">
    <property type="entry name" value="DHFR"/>
    <property type="match status" value="1"/>
</dbReference>
<dbReference type="SUPFAM" id="SSF53597">
    <property type="entry name" value="Dihydrofolate reductase-like"/>
    <property type="match status" value="1"/>
</dbReference>
<evidence type="ECO:0000256" key="4">
    <source>
        <dbReference type="ARBA" id="ARBA00022563"/>
    </source>
</evidence>
<dbReference type="GO" id="GO:0006730">
    <property type="term" value="P:one-carbon metabolic process"/>
    <property type="evidence" value="ECO:0007669"/>
    <property type="project" value="UniProtKB-KW"/>
</dbReference>
<dbReference type="GO" id="GO:0046654">
    <property type="term" value="P:tetrahydrofolate biosynthetic process"/>
    <property type="evidence" value="ECO:0007669"/>
    <property type="project" value="InterPro"/>
</dbReference>
<keyword evidence="5" id="KW-0521">NADP</keyword>
<keyword evidence="12" id="KW-1185">Reference proteome</keyword>
<dbReference type="Pfam" id="PF00186">
    <property type="entry name" value="DHFR_1"/>
    <property type="match status" value="1"/>
</dbReference>
<dbReference type="PANTHER" id="PTHR48069">
    <property type="entry name" value="DIHYDROFOLATE REDUCTASE"/>
    <property type="match status" value="1"/>
</dbReference>
<keyword evidence="4" id="KW-0554">One-carbon metabolism</keyword>
<evidence type="ECO:0000256" key="1">
    <source>
        <dbReference type="ARBA" id="ARBA00004903"/>
    </source>
</evidence>
<accession>A0A917C7A0</accession>
<organism evidence="11 12">
    <name type="scientific">Azorhizobium oxalatiphilum</name>
    <dbReference type="NCBI Taxonomy" id="980631"/>
    <lineage>
        <taxon>Bacteria</taxon>
        <taxon>Pseudomonadati</taxon>
        <taxon>Pseudomonadota</taxon>
        <taxon>Alphaproteobacteria</taxon>
        <taxon>Hyphomicrobiales</taxon>
        <taxon>Xanthobacteraceae</taxon>
        <taxon>Azorhizobium</taxon>
    </lineage>
</organism>
<evidence type="ECO:0000256" key="7">
    <source>
        <dbReference type="ARBA" id="ARBA00025067"/>
    </source>
</evidence>
<evidence type="ECO:0000256" key="2">
    <source>
        <dbReference type="ARBA" id="ARBA00009539"/>
    </source>
</evidence>
<protein>
    <recommendedName>
        <fullName evidence="3">dihydrofolate reductase</fullName>
        <ecNumber evidence="3">1.5.1.3</ecNumber>
    </recommendedName>
</protein>
<dbReference type="Proteomes" id="UP000606044">
    <property type="component" value="Unassembled WGS sequence"/>
</dbReference>
<evidence type="ECO:0000256" key="9">
    <source>
        <dbReference type="SAM" id="MobiDB-lite"/>
    </source>
</evidence>
<dbReference type="EMBL" id="BMCT01000006">
    <property type="protein sequence ID" value="GGF75559.1"/>
    <property type="molecule type" value="Genomic_DNA"/>
</dbReference>
<dbReference type="AlphaFoldDB" id="A0A917C7A0"/>
<dbReference type="GO" id="GO:0046452">
    <property type="term" value="P:dihydrofolate metabolic process"/>
    <property type="evidence" value="ECO:0007669"/>
    <property type="project" value="TreeGrafter"/>
</dbReference>
<dbReference type="InterPro" id="IPR012259">
    <property type="entry name" value="DHFR"/>
</dbReference>
<reference evidence="11" key="2">
    <citation type="submission" date="2020-09" db="EMBL/GenBank/DDBJ databases">
        <authorList>
            <person name="Sun Q."/>
            <person name="Sedlacek I."/>
        </authorList>
    </citation>
    <scope>NUCLEOTIDE SEQUENCE</scope>
    <source>
        <strain evidence="11">CCM 7897</strain>
    </source>
</reference>
<dbReference type="PROSITE" id="PS00075">
    <property type="entry name" value="DHFR_1"/>
    <property type="match status" value="1"/>
</dbReference>
<feature type="domain" description="DHFR" evidence="10">
    <location>
        <begin position="38"/>
        <end position="203"/>
    </location>
</feature>
<evidence type="ECO:0000256" key="8">
    <source>
        <dbReference type="RuleBase" id="RU004474"/>
    </source>
</evidence>
<dbReference type="InterPro" id="IPR001796">
    <property type="entry name" value="DHFR_dom"/>
</dbReference>
<dbReference type="PROSITE" id="PS51330">
    <property type="entry name" value="DHFR_2"/>
    <property type="match status" value="1"/>
</dbReference>
<comment type="similarity">
    <text evidence="2 8">Belongs to the dihydrofolate reductase family.</text>
</comment>
<reference evidence="11" key="1">
    <citation type="journal article" date="2014" name="Int. J. Syst. Evol. Microbiol.">
        <title>Complete genome sequence of Corynebacterium casei LMG S-19264T (=DSM 44701T), isolated from a smear-ripened cheese.</title>
        <authorList>
            <consortium name="US DOE Joint Genome Institute (JGI-PGF)"/>
            <person name="Walter F."/>
            <person name="Albersmeier A."/>
            <person name="Kalinowski J."/>
            <person name="Ruckert C."/>
        </authorList>
    </citation>
    <scope>NUCLEOTIDE SEQUENCE</scope>
    <source>
        <strain evidence="11">CCM 7897</strain>
    </source>
</reference>
<comment type="pathway">
    <text evidence="1">Cofactor biosynthesis; tetrahydrofolate biosynthesis; 5,6,7,8-tetrahydrofolate from 7,8-dihydrofolate: step 1/1.</text>
</comment>
<evidence type="ECO:0000313" key="12">
    <source>
        <dbReference type="Proteomes" id="UP000606044"/>
    </source>
</evidence>
<dbReference type="GO" id="GO:0046655">
    <property type="term" value="P:folic acid metabolic process"/>
    <property type="evidence" value="ECO:0007669"/>
    <property type="project" value="TreeGrafter"/>
</dbReference>
<dbReference type="InterPro" id="IPR024072">
    <property type="entry name" value="DHFR-like_dom_sf"/>
</dbReference>
<dbReference type="EC" id="1.5.1.3" evidence="3"/>
<sequence length="204" mass="22111">MPIWSVNPPPNPSGAGSGQMPIWSVNPPPNPSGAAMRPLSQIVAVAENGVIGRDQTLPWHLPSDLKRFRALTIGKPVLMGRHTYVSIGKPLPGRISVVVSTDPAFAPPPEVRVAPTLDEALRLADAAAEEMGADEIMVIGGRRIFAETEPLAALVHLTQVHASPEGDVRLPAFDPKIWRERDREGPLQGEKDDFPFSYVTLERI</sequence>
<evidence type="ECO:0000256" key="3">
    <source>
        <dbReference type="ARBA" id="ARBA00012856"/>
    </source>
</evidence>
<comment type="function">
    <text evidence="7">Key enzyme in folate metabolism. Catalyzes an essential reaction for de novo glycine and purine synthesis, and for DNA precursor synthesis.</text>
</comment>
<comment type="caution">
    <text evidence="11">The sequence shown here is derived from an EMBL/GenBank/DDBJ whole genome shotgun (WGS) entry which is preliminary data.</text>
</comment>
<dbReference type="InterPro" id="IPR017925">
    <property type="entry name" value="DHFR_CS"/>
</dbReference>
<keyword evidence="6" id="KW-0560">Oxidoreductase</keyword>
<dbReference type="GO" id="GO:0005829">
    <property type="term" value="C:cytosol"/>
    <property type="evidence" value="ECO:0007669"/>
    <property type="project" value="TreeGrafter"/>
</dbReference>
<evidence type="ECO:0000259" key="10">
    <source>
        <dbReference type="PROSITE" id="PS51330"/>
    </source>
</evidence>
<dbReference type="GO" id="GO:0050661">
    <property type="term" value="F:NADP binding"/>
    <property type="evidence" value="ECO:0007669"/>
    <property type="project" value="InterPro"/>
</dbReference>
<proteinExistence type="inferred from homology"/>
<name>A0A917C7A0_9HYPH</name>
<evidence type="ECO:0000313" key="11">
    <source>
        <dbReference type="EMBL" id="GGF75559.1"/>
    </source>
</evidence>
<evidence type="ECO:0000256" key="6">
    <source>
        <dbReference type="ARBA" id="ARBA00023002"/>
    </source>
</evidence>
<gene>
    <name evidence="11" type="ORF">GCM10007301_39350</name>
</gene>
<dbReference type="CDD" id="cd00209">
    <property type="entry name" value="DHFR"/>
    <property type="match status" value="1"/>
</dbReference>